<dbReference type="Gene3D" id="1.25.40.10">
    <property type="entry name" value="Tetratricopeptide repeat domain"/>
    <property type="match status" value="1"/>
</dbReference>
<dbReference type="RefSeq" id="WP_168935940.1">
    <property type="nucleotide sequence ID" value="NZ_CAMDEI010000028.1"/>
</dbReference>
<feature type="transmembrane region" description="Helical" evidence="2">
    <location>
        <begin position="178"/>
        <end position="199"/>
    </location>
</feature>
<feature type="compositionally biased region" description="Low complexity" evidence="1">
    <location>
        <begin position="213"/>
        <end position="244"/>
    </location>
</feature>
<dbReference type="SUPFAM" id="SSF81901">
    <property type="entry name" value="HCP-like"/>
    <property type="match status" value="1"/>
</dbReference>
<keyword evidence="2" id="KW-1133">Transmembrane helix</keyword>
<feature type="compositionally biased region" description="Pro residues" evidence="1">
    <location>
        <begin position="119"/>
        <end position="143"/>
    </location>
</feature>
<name>A0A848CBJ0_9BACT</name>
<gene>
    <name evidence="3" type="ORF">HF854_08735</name>
</gene>
<evidence type="ECO:0000256" key="2">
    <source>
        <dbReference type="SAM" id="Phobius"/>
    </source>
</evidence>
<evidence type="ECO:0000256" key="1">
    <source>
        <dbReference type="SAM" id="MobiDB-lite"/>
    </source>
</evidence>
<evidence type="ECO:0000313" key="4">
    <source>
        <dbReference type="Proteomes" id="UP000522333"/>
    </source>
</evidence>
<accession>A0A848CBJ0</accession>
<organism evidence="3 4">
    <name type="scientific">Desulfovibrio piger</name>
    <dbReference type="NCBI Taxonomy" id="901"/>
    <lineage>
        <taxon>Bacteria</taxon>
        <taxon>Pseudomonadati</taxon>
        <taxon>Thermodesulfobacteriota</taxon>
        <taxon>Desulfovibrionia</taxon>
        <taxon>Desulfovibrionales</taxon>
        <taxon>Desulfovibrionaceae</taxon>
        <taxon>Desulfovibrio</taxon>
    </lineage>
</organism>
<dbReference type="EMBL" id="JABAFY010000032">
    <property type="protein sequence ID" value="NME52602.1"/>
    <property type="molecule type" value="Genomic_DNA"/>
</dbReference>
<dbReference type="Proteomes" id="UP000522333">
    <property type="component" value="Unassembled WGS sequence"/>
</dbReference>
<sequence>MKAIIAPDAARTPGVAVICVYDAPGAGPTDVAIYSGDGKYLSASGWQESRVSLPVDAHDDDSGCLRLQVGAAVVDNLDKLERYLFMAGDQKCVLQIQDLVYSRMQGGDGMGHAASPAAAPAPQPMLLPDPEPEPAPMPAPAPDPEPEAEPSPLLAGAPLEMDQPAAETAKEKKSSGSLLWIILSLVLLALAAAAVWWFFLRATPPPPPPMAPQTPATRQEAAAPQQTAPAGTEKAPAAPAAVAPLQQAREHLRGTADPATSLELARPLRTPQAGNDESDAAFLLLEDAAQKGNAEAMFLVGQFYDPQSKLPRGSIPADMSQAKHWYDNARSKGYAEADKALAALRRHVEGEAAKGNAEASLLLREWK</sequence>
<protein>
    <submittedName>
        <fullName evidence="3">Sel1 repeat family protein</fullName>
    </submittedName>
</protein>
<dbReference type="InterPro" id="IPR011990">
    <property type="entry name" value="TPR-like_helical_dom_sf"/>
</dbReference>
<reference evidence="3 4" key="1">
    <citation type="submission" date="2020-04" db="EMBL/GenBank/DDBJ databases">
        <authorList>
            <person name="Hitch T.C.A."/>
            <person name="Wylensek D."/>
            <person name="Clavel T."/>
        </authorList>
    </citation>
    <scope>NUCLEOTIDE SEQUENCE [LARGE SCALE GENOMIC DNA]</scope>
    <source>
        <strain evidence="3 4">PG-251-APC-1</strain>
    </source>
</reference>
<evidence type="ECO:0000313" key="3">
    <source>
        <dbReference type="EMBL" id="NME52602.1"/>
    </source>
</evidence>
<keyword evidence="2" id="KW-0472">Membrane</keyword>
<comment type="caution">
    <text evidence="3">The sequence shown here is derived from an EMBL/GenBank/DDBJ whole genome shotgun (WGS) entry which is preliminary data.</text>
</comment>
<dbReference type="AlphaFoldDB" id="A0A848CBJ0"/>
<keyword evidence="2" id="KW-0812">Transmembrane</keyword>
<feature type="region of interest" description="Disordered" evidence="1">
    <location>
        <begin position="208"/>
        <end position="244"/>
    </location>
</feature>
<proteinExistence type="predicted"/>
<feature type="region of interest" description="Disordered" evidence="1">
    <location>
        <begin position="110"/>
        <end position="156"/>
    </location>
</feature>